<organism evidence="7 8">
    <name type="scientific">Granulicella cerasi</name>
    <dbReference type="NCBI Taxonomy" id="741063"/>
    <lineage>
        <taxon>Bacteria</taxon>
        <taxon>Pseudomonadati</taxon>
        <taxon>Acidobacteriota</taxon>
        <taxon>Terriglobia</taxon>
        <taxon>Terriglobales</taxon>
        <taxon>Acidobacteriaceae</taxon>
        <taxon>Granulicella</taxon>
    </lineage>
</organism>
<dbReference type="EMBL" id="JBHSWI010000001">
    <property type="protein sequence ID" value="MFC6644584.1"/>
    <property type="molecule type" value="Genomic_DNA"/>
</dbReference>
<dbReference type="RefSeq" id="WP_263372514.1">
    <property type="nucleotide sequence ID" value="NZ_JAGSYD010000005.1"/>
</dbReference>
<feature type="region of interest" description="Disordered" evidence="4">
    <location>
        <begin position="1"/>
        <end position="20"/>
    </location>
</feature>
<dbReference type="EC" id="1.1.1.25" evidence="7"/>
<dbReference type="GO" id="GO:0004764">
    <property type="term" value="F:shikimate 3-dehydrogenase (NADP+) activity"/>
    <property type="evidence" value="ECO:0007669"/>
    <property type="project" value="UniProtKB-EC"/>
</dbReference>
<dbReference type="InterPro" id="IPR046346">
    <property type="entry name" value="Aminoacid_DH-like_N_sf"/>
</dbReference>
<evidence type="ECO:0000313" key="8">
    <source>
        <dbReference type="Proteomes" id="UP001596391"/>
    </source>
</evidence>
<dbReference type="CDD" id="cd01065">
    <property type="entry name" value="NAD_bind_Shikimate_DH"/>
    <property type="match status" value="1"/>
</dbReference>
<dbReference type="NCBIfam" id="NF009201">
    <property type="entry name" value="PRK12549.1"/>
    <property type="match status" value="1"/>
</dbReference>
<evidence type="ECO:0000256" key="1">
    <source>
        <dbReference type="ARBA" id="ARBA00004871"/>
    </source>
</evidence>
<dbReference type="PANTHER" id="PTHR21089:SF1">
    <property type="entry name" value="BIFUNCTIONAL 3-DEHYDROQUINATE DEHYDRATASE_SHIKIMATE DEHYDROGENASE, CHLOROPLASTIC"/>
    <property type="match status" value="1"/>
</dbReference>
<comment type="caution">
    <text evidence="7">The sequence shown here is derived from an EMBL/GenBank/DDBJ whole genome shotgun (WGS) entry which is preliminary data.</text>
</comment>
<evidence type="ECO:0000259" key="6">
    <source>
        <dbReference type="Pfam" id="PF08501"/>
    </source>
</evidence>
<feature type="domain" description="Shikimate dehydrogenase substrate binding N-terminal" evidence="6">
    <location>
        <begin position="36"/>
        <end position="123"/>
    </location>
</feature>
<gene>
    <name evidence="7" type="ORF">ACFQBQ_03060</name>
</gene>
<proteinExistence type="predicted"/>
<keyword evidence="8" id="KW-1185">Reference proteome</keyword>
<dbReference type="PANTHER" id="PTHR21089">
    <property type="entry name" value="SHIKIMATE DEHYDROGENASE"/>
    <property type="match status" value="1"/>
</dbReference>
<name>A0ABW1Z629_9BACT</name>
<dbReference type="Proteomes" id="UP001596391">
    <property type="component" value="Unassembled WGS sequence"/>
</dbReference>
<dbReference type="Gene3D" id="3.40.50.10860">
    <property type="entry name" value="Leucine Dehydrogenase, chain A, domain 1"/>
    <property type="match status" value="1"/>
</dbReference>
<dbReference type="SUPFAM" id="SSF51735">
    <property type="entry name" value="NAD(P)-binding Rossmann-fold domains"/>
    <property type="match status" value="1"/>
</dbReference>
<evidence type="ECO:0000313" key="7">
    <source>
        <dbReference type="EMBL" id="MFC6644584.1"/>
    </source>
</evidence>
<evidence type="ECO:0000256" key="2">
    <source>
        <dbReference type="ARBA" id="ARBA00023002"/>
    </source>
</evidence>
<dbReference type="SUPFAM" id="SSF53223">
    <property type="entry name" value="Aminoacid dehydrogenase-like, N-terminal domain"/>
    <property type="match status" value="1"/>
</dbReference>
<dbReference type="InterPro" id="IPR022893">
    <property type="entry name" value="Shikimate_DH_fam"/>
</dbReference>
<protein>
    <submittedName>
        <fullName evidence="7">Shikimate dehydrogenase</fullName>
        <ecNumber evidence="7">1.1.1.25</ecNumber>
    </submittedName>
</protein>
<keyword evidence="3" id="KW-0057">Aromatic amino acid biosynthesis</keyword>
<keyword evidence="3" id="KW-0028">Amino-acid biosynthesis</keyword>
<dbReference type="Pfam" id="PF00899">
    <property type="entry name" value="ThiF"/>
    <property type="match status" value="1"/>
</dbReference>
<accession>A0ABW1Z629</accession>
<comment type="pathway">
    <text evidence="1">Metabolic intermediate biosynthesis; chorismate biosynthesis; chorismate from D-erythrose 4-phosphate and phosphoenolpyruvate: step 4/7.</text>
</comment>
<keyword evidence="2 7" id="KW-0560">Oxidoreductase</keyword>
<dbReference type="InterPro" id="IPR036291">
    <property type="entry name" value="NAD(P)-bd_dom_sf"/>
</dbReference>
<feature type="compositionally biased region" description="Basic and acidic residues" evidence="4">
    <location>
        <begin position="7"/>
        <end position="20"/>
    </location>
</feature>
<reference evidence="8" key="1">
    <citation type="journal article" date="2019" name="Int. J. Syst. Evol. Microbiol.">
        <title>The Global Catalogue of Microorganisms (GCM) 10K type strain sequencing project: providing services to taxonomists for standard genome sequencing and annotation.</title>
        <authorList>
            <consortium name="The Broad Institute Genomics Platform"/>
            <consortium name="The Broad Institute Genome Sequencing Center for Infectious Disease"/>
            <person name="Wu L."/>
            <person name="Ma J."/>
        </authorList>
    </citation>
    <scope>NUCLEOTIDE SEQUENCE [LARGE SCALE GENOMIC DNA]</scope>
    <source>
        <strain evidence="8">CGMCC 1.16026</strain>
    </source>
</reference>
<feature type="domain" description="THIF-type NAD/FAD binding fold" evidence="5">
    <location>
        <begin position="154"/>
        <end position="231"/>
    </location>
</feature>
<dbReference type="InterPro" id="IPR000594">
    <property type="entry name" value="ThiF_NAD_FAD-bd"/>
</dbReference>
<dbReference type="Gene3D" id="3.40.50.720">
    <property type="entry name" value="NAD(P)-binding Rossmann-like Domain"/>
    <property type="match status" value="1"/>
</dbReference>
<dbReference type="InterPro" id="IPR013708">
    <property type="entry name" value="Shikimate_DH-bd_N"/>
</dbReference>
<sequence length="311" mass="34115">MAYNRRALQERRRQSNEPRKLRRLEQMQSSKAMAGLIGYGIQGSSSPQIHEAEAAAQGFDLVYRIIDFAQPERDLSFLPALLQSAESIGFAGLNVTHPYKEDAYKQVDTLSKEAEEIGSINTIVFRDGKRQGDNTDWSGFSENLRSTLPDADLSAVALVGTGGAGLAVAYGLLKLGTQDLRLFDTDQVRASKLQQHLAKNFPDRKIAVSQSPAEALDGVNGVVNATPVGMEGHDGMPVEKKLLQPTMWVADIVWFPLETQLLKTARELGCKVCGGGGMAVRQAALSFKQFFQTEPDVDRMLKRFVDATKKA</sequence>
<evidence type="ECO:0000259" key="5">
    <source>
        <dbReference type="Pfam" id="PF00899"/>
    </source>
</evidence>
<dbReference type="Pfam" id="PF08501">
    <property type="entry name" value="Shikimate_dh_N"/>
    <property type="match status" value="1"/>
</dbReference>
<evidence type="ECO:0000256" key="3">
    <source>
        <dbReference type="ARBA" id="ARBA00023141"/>
    </source>
</evidence>
<evidence type="ECO:0000256" key="4">
    <source>
        <dbReference type="SAM" id="MobiDB-lite"/>
    </source>
</evidence>